<comment type="caution">
    <text evidence="1">The sequence shown here is derived from an EMBL/GenBank/DDBJ whole genome shotgun (WGS) entry which is preliminary data.</text>
</comment>
<protein>
    <submittedName>
        <fullName evidence="1">DUF3088 family protein</fullName>
    </submittedName>
</protein>
<dbReference type="Proteomes" id="UP001597294">
    <property type="component" value="Unassembled WGS sequence"/>
</dbReference>
<accession>A0ABW5BJ26</accession>
<dbReference type="EMBL" id="JBHUII010000004">
    <property type="protein sequence ID" value="MFD2205539.1"/>
    <property type="molecule type" value="Genomic_DNA"/>
</dbReference>
<evidence type="ECO:0000313" key="1">
    <source>
        <dbReference type="EMBL" id="MFD2205539.1"/>
    </source>
</evidence>
<organism evidence="1 2">
    <name type="scientific">Kiloniella antarctica</name>
    <dbReference type="NCBI Taxonomy" id="1550907"/>
    <lineage>
        <taxon>Bacteria</taxon>
        <taxon>Pseudomonadati</taxon>
        <taxon>Pseudomonadota</taxon>
        <taxon>Alphaproteobacteria</taxon>
        <taxon>Rhodospirillales</taxon>
        <taxon>Kiloniellaceae</taxon>
        <taxon>Kiloniella</taxon>
    </lineage>
</organism>
<sequence>MKPILFVLKMPFDDNSVPSTDNTSWFCSHCALIEGALAVNPDWNKHIEVRRIPFTKPREQIIELLGEENQWLPVLIINKTITFTDPIEITSYLAKTYGGAAPHP</sequence>
<keyword evidence="2" id="KW-1185">Reference proteome</keyword>
<reference evidence="2" key="1">
    <citation type="journal article" date="2019" name="Int. J. Syst. Evol. Microbiol.">
        <title>The Global Catalogue of Microorganisms (GCM) 10K type strain sequencing project: providing services to taxonomists for standard genome sequencing and annotation.</title>
        <authorList>
            <consortium name="The Broad Institute Genomics Platform"/>
            <consortium name="The Broad Institute Genome Sequencing Center for Infectious Disease"/>
            <person name="Wu L."/>
            <person name="Ma J."/>
        </authorList>
    </citation>
    <scope>NUCLEOTIDE SEQUENCE [LARGE SCALE GENOMIC DNA]</scope>
    <source>
        <strain evidence="2">CGMCC 4.7192</strain>
    </source>
</reference>
<evidence type="ECO:0000313" key="2">
    <source>
        <dbReference type="Proteomes" id="UP001597294"/>
    </source>
</evidence>
<dbReference type="Pfam" id="PF11287">
    <property type="entry name" value="DUF3088"/>
    <property type="match status" value="1"/>
</dbReference>
<dbReference type="InterPro" id="IPR021439">
    <property type="entry name" value="DUF3088"/>
</dbReference>
<proteinExistence type="predicted"/>
<gene>
    <name evidence="1" type="ORF">ACFSKO_07960</name>
</gene>
<name>A0ABW5BJ26_9PROT</name>
<dbReference type="RefSeq" id="WP_380250248.1">
    <property type="nucleotide sequence ID" value="NZ_JBHUII010000004.1"/>
</dbReference>